<comment type="caution">
    <text evidence="3">The sequence shown here is derived from an EMBL/GenBank/DDBJ whole genome shotgun (WGS) entry which is preliminary data.</text>
</comment>
<keyword evidence="2" id="KW-0472">Membrane</keyword>
<dbReference type="AlphaFoldDB" id="A0AAD4LQD1"/>
<sequence length="719" mass="78964">MNTNTLSYKKPSPPPPYGQAVISPEPNSLSGSVTARRIHALANDVFSGAVPSAIEEWINERSREELSSLLVRANDIIRDRERELSMTSELSKNLYHSNITLEKKHKALLARLPTTSSMTPRTTPSSSPAFTPEHQPTPLPYHKDRAYHTRRISVSPSDLALLADQNTELLQKLENLEAESAQANHAGRRRLGKLEKEIDVLREELDQYRTRSDALELQAERSEEEAKRRKQEWNERVRAHRSANSGGSWAFSGPGSDVRDFAPGSSVGGGGGGRPASLLAGAKFALPTAPDTVSLTPSQDGSDSCADAPRLGAFSFPPRPSRSTSPVPHAGESALFAQLVSKVRELELTNEQILESQRDTAIKLHEAQIEAEGIRRLYAFLDEQADVELEVVEDGKSDGQPVEDSNVTMRFQSLRRSINGDLRQFAMSGFGKGPGPDVGDNSGPVKSLPLKARKTVVGLLLDGPEPSAPVNDPPSSPALSLLELPACSPLSQQVSHTLGSELGSDYGSDYAENHHLRSSSLYDVFLSGPSAPSRPTTPAPLHNSQLSSELLPDELQSLKSCQDLEKTPQRMARKADRPHRLSDTIRARTHFWVDKRFHYTTPVRRHVTRHRPESGNGSGEGQMAAMKPAVTQVAVQTMTDGEERNLAVVRVDTAGELQSASGVEVAPLEPKRGRVTRMVLELWLWAQFIIVIMVFLWAVTRRGPRSILHNAERATRRVE</sequence>
<name>A0AAD4LQD1_9AGAM</name>
<feature type="compositionally biased region" description="Low complexity" evidence="1">
    <location>
        <begin position="115"/>
        <end position="132"/>
    </location>
</feature>
<evidence type="ECO:0000313" key="4">
    <source>
        <dbReference type="Proteomes" id="UP001201163"/>
    </source>
</evidence>
<keyword evidence="2" id="KW-0812">Transmembrane</keyword>
<proteinExistence type="predicted"/>
<feature type="transmembrane region" description="Helical" evidence="2">
    <location>
        <begin position="682"/>
        <end position="699"/>
    </location>
</feature>
<gene>
    <name evidence="3" type="ORF">EDB92DRAFT_1832267</name>
</gene>
<organism evidence="3 4">
    <name type="scientific">Lactarius akahatsu</name>
    <dbReference type="NCBI Taxonomy" id="416441"/>
    <lineage>
        <taxon>Eukaryota</taxon>
        <taxon>Fungi</taxon>
        <taxon>Dikarya</taxon>
        <taxon>Basidiomycota</taxon>
        <taxon>Agaricomycotina</taxon>
        <taxon>Agaricomycetes</taxon>
        <taxon>Russulales</taxon>
        <taxon>Russulaceae</taxon>
        <taxon>Lactarius</taxon>
    </lineage>
</organism>
<reference evidence="3" key="1">
    <citation type="submission" date="2022-01" db="EMBL/GenBank/DDBJ databases">
        <title>Comparative genomics reveals a dynamic genome evolution in the ectomycorrhizal milk-cap (Lactarius) mushrooms.</title>
        <authorList>
            <consortium name="DOE Joint Genome Institute"/>
            <person name="Lebreton A."/>
            <person name="Tang N."/>
            <person name="Kuo A."/>
            <person name="LaButti K."/>
            <person name="Drula E."/>
            <person name="Barry K."/>
            <person name="Clum A."/>
            <person name="Lipzen A."/>
            <person name="Mousain D."/>
            <person name="Ng V."/>
            <person name="Wang R."/>
            <person name="Wang X."/>
            <person name="Dai Y."/>
            <person name="Henrissat B."/>
            <person name="Grigoriev I.V."/>
            <person name="Guerin-Laguette A."/>
            <person name="Yu F."/>
            <person name="Martin F.M."/>
        </authorList>
    </citation>
    <scope>NUCLEOTIDE SEQUENCE</scope>
    <source>
        <strain evidence="3">QP</strain>
    </source>
</reference>
<protein>
    <submittedName>
        <fullName evidence="3">Uncharacterized protein</fullName>
    </submittedName>
</protein>
<feature type="compositionally biased region" description="Basic and acidic residues" evidence="1">
    <location>
        <begin position="216"/>
        <end position="237"/>
    </location>
</feature>
<feature type="region of interest" description="Disordered" evidence="1">
    <location>
        <begin position="115"/>
        <end position="142"/>
    </location>
</feature>
<evidence type="ECO:0000313" key="3">
    <source>
        <dbReference type="EMBL" id="KAH8999068.1"/>
    </source>
</evidence>
<keyword evidence="4" id="KW-1185">Reference proteome</keyword>
<evidence type="ECO:0000256" key="2">
    <source>
        <dbReference type="SAM" id="Phobius"/>
    </source>
</evidence>
<dbReference type="EMBL" id="JAKELL010000004">
    <property type="protein sequence ID" value="KAH8999068.1"/>
    <property type="molecule type" value="Genomic_DNA"/>
</dbReference>
<accession>A0AAD4LQD1</accession>
<keyword evidence="2" id="KW-1133">Transmembrane helix</keyword>
<evidence type="ECO:0000256" key="1">
    <source>
        <dbReference type="SAM" id="MobiDB-lite"/>
    </source>
</evidence>
<dbReference type="Proteomes" id="UP001201163">
    <property type="component" value="Unassembled WGS sequence"/>
</dbReference>
<feature type="region of interest" description="Disordered" evidence="1">
    <location>
        <begin position="216"/>
        <end position="274"/>
    </location>
</feature>